<evidence type="ECO:0000256" key="1">
    <source>
        <dbReference type="ARBA" id="ARBA00022723"/>
    </source>
</evidence>
<dbReference type="EMBL" id="VYZN01000059">
    <property type="protein sequence ID" value="KAE9525549.1"/>
    <property type="molecule type" value="Genomic_DNA"/>
</dbReference>
<dbReference type="Pfam" id="PF05485">
    <property type="entry name" value="THAP"/>
    <property type="match status" value="1"/>
</dbReference>
<reference evidence="8 9" key="1">
    <citation type="submission" date="2019-08" db="EMBL/GenBank/DDBJ databases">
        <title>The genome of the soybean aphid Biotype 1, its phylome, world population structure and adaptation to the North American continent.</title>
        <authorList>
            <person name="Giordano R."/>
            <person name="Donthu R.K."/>
            <person name="Hernandez A.G."/>
            <person name="Wright C.L."/>
            <person name="Zimin A.V."/>
        </authorList>
    </citation>
    <scope>NUCLEOTIDE SEQUENCE [LARGE SCALE GENOMIC DNA]</scope>
    <source>
        <tissue evidence="8">Whole aphids</tissue>
    </source>
</reference>
<accession>A0A6G0T4P6</accession>
<name>A0A6G0T4P6_APHGL</name>
<dbReference type="PROSITE" id="PS50950">
    <property type="entry name" value="ZF_THAP"/>
    <property type="match status" value="1"/>
</dbReference>
<feature type="signal peptide" evidence="6">
    <location>
        <begin position="1"/>
        <end position="19"/>
    </location>
</feature>
<feature type="chain" id="PRO_5026178656" description="THAP-type domain-containing protein" evidence="6">
    <location>
        <begin position="20"/>
        <end position="617"/>
    </location>
</feature>
<keyword evidence="1" id="KW-0479">Metal-binding</keyword>
<dbReference type="SMART" id="SM00980">
    <property type="entry name" value="THAP"/>
    <property type="match status" value="1"/>
</dbReference>
<dbReference type="Pfam" id="PF21787">
    <property type="entry name" value="TNP-like_RNaseH_N"/>
    <property type="match status" value="1"/>
</dbReference>
<evidence type="ECO:0000256" key="3">
    <source>
        <dbReference type="ARBA" id="ARBA00022833"/>
    </source>
</evidence>
<evidence type="ECO:0000256" key="4">
    <source>
        <dbReference type="ARBA" id="ARBA00023125"/>
    </source>
</evidence>
<evidence type="ECO:0000256" key="2">
    <source>
        <dbReference type="ARBA" id="ARBA00022771"/>
    </source>
</evidence>
<dbReference type="Proteomes" id="UP000475862">
    <property type="component" value="Unassembled WGS sequence"/>
</dbReference>
<gene>
    <name evidence="8" type="ORF">AGLY_014076</name>
</gene>
<dbReference type="SUPFAM" id="SSF57716">
    <property type="entry name" value="Glucocorticoid receptor-like (DNA-binding domain)"/>
    <property type="match status" value="1"/>
</dbReference>
<evidence type="ECO:0000259" key="7">
    <source>
        <dbReference type="PROSITE" id="PS50950"/>
    </source>
</evidence>
<keyword evidence="2 5" id="KW-0863">Zinc-finger</keyword>
<sequence>MHNIYLGVLLLTFSVFSNLYLTMPSTNCSVLGSKSKEREHVFPQNDDDFNMWLQRCNNDKLFHLEKSVVRRQYTVCHLHFDRSCDSPGTKKSIKGSLPTLFLPSNNAKSNYTITCLYIYMHYNIKCCMQAWTGWDATASLLSRFNFKKFLICLGFNIENSTSFQADEISGKSTLPSVKFPISNKDEVSPLSPVRGKGAVKIICSDSKQSDECIFQINVANMHNLTPKCKHLLNEALKLNKKNDRLISNKNKIKSRLRLAKKCADSNNTEKLMRTTTTLEFFKSQIKSQTKKPKGRRYSLNDKILSLSLYKNSPKSYPGINEHIINNLSHQASKLKPNDRLCSLIFDEMALEPSLTYSKKNDFIYGFENFGKDQQTCRFSDHILVILLRGINRKWKQASTTKTLQLVNCIKEVITAIQSTGLQLLTTVCDQGGTKSAAIKILKIETNNHCLQNETENRYFGFTINDQEIIPIFHPPHLLKTIRNNLITKDCIFTKNNITYEASWDYIRKLFEFDIKNESCVLRTLSKVNQAHVIPEKIKKMSVSDAAQTLSQRVAATLKLIADYGEDDILSKAHGTTEFCLFIDMVFDSVNGSTVKSKDGKPLKSAVTDKSPHLPFWN</sequence>
<keyword evidence="6" id="KW-0732">Signal</keyword>
<keyword evidence="3" id="KW-0862">Zinc</keyword>
<proteinExistence type="predicted"/>
<keyword evidence="9" id="KW-1185">Reference proteome</keyword>
<dbReference type="GO" id="GO:0008270">
    <property type="term" value="F:zinc ion binding"/>
    <property type="evidence" value="ECO:0007669"/>
    <property type="project" value="UniProtKB-KW"/>
</dbReference>
<dbReference type="OrthoDB" id="6609158at2759"/>
<dbReference type="InterPro" id="IPR006612">
    <property type="entry name" value="THAP_Znf"/>
</dbReference>
<dbReference type="Pfam" id="PF21788">
    <property type="entry name" value="TNP-like_GBD"/>
    <property type="match status" value="1"/>
</dbReference>
<dbReference type="GO" id="GO:0003677">
    <property type="term" value="F:DNA binding"/>
    <property type="evidence" value="ECO:0007669"/>
    <property type="project" value="UniProtKB-UniRule"/>
</dbReference>
<evidence type="ECO:0000313" key="9">
    <source>
        <dbReference type="Proteomes" id="UP000475862"/>
    </source>
</evidence>
<dbReference type="AlphaFoldDB" id="A0A6G0T4P6"/>
<organism evidence="8 9">
    <name type="scientific">Aphis glycines</name>
    <name type="common">Soybean aphid</name>
    <dbReference type="NCBI Taxonomy" id="307491"/>
    <lineage>
        <taxon>Eukaryota</taxon>
        <taxon>Metazoa</taxon>
        <taxon>Ecdysozoa</taxon>
        <taxon>Arthropoda</taxon>
        <taxon>Hexapoda</taxon>
        <taxon>Insecta</taxon>
        <taxon>Pterygota</taxon>
        <taxon>Neoptera</taxon>
        <taxon>Paraneoptera</taxon>
        <taxon>Hemiptera</taxon>
        <taxon>Sternorrhyncha</taxon>
        <taxon>Aphidomorpha</taxon>
        <taxon>Aphidoidea</taxon>
        <taxon>Aphididae</taxon>
        <taxon>Aphidini</taxon>
        <taxon>Aphis</taxon>
        <taxon>Aphis</taxon>
    </lineage>
</organism>
<feature type="domain" description="THAP-type" evidence="7">
    <location>
        <begin position="23"/>
        <end position="101"/>
    </location>
</feature>
<dbReference type="InterPro" id="IPR048366">
    <property type="entry name" value="TNP-like_GBD"/>
</dbReference>
<keyword evidence="4 5" id="KW-0238">DNA-binding</keyword>
<protein>
    <recommendedName>
        <fullName evidence="7">THAP-type domain-containing protein</fullName>
    </recommendedName>
</protein>
<dbReference type="InterPro" id="IPR048365">
    <property type="entry name" value="TNP-like_RNaseH_N"/>
</dbReference>
<evidence type="ECO:0000256" key="6">
    <source>
        <dbReference type="SAM" id="SignalP"/>
    </source>
</evidence>
<comment type="caution">
    <text evidence="8">The sequence shown here is derived from an EMBL/GenBank/DDBJ whole genome shotgun (WGS) entry which is preliminary data.</text>
</comment>
<evidence type="ECO:0000313" key="8">
    <source>
        <dbReference type="EMBL" id="KAE9525549.1"/>
    </source>
</evidence>
<evidence type="ECO:0000256" key="5">
    <source>
        <dbReference type="PROSITE-ProRule" id="PRU00309"/>
    </source>
</evidence>